<keyword evidence="4" id="KW-0378">Hydrolase</keyword>
<evidence type="ECO:0000256" key="1">
    <source>
        <dbReference type="SAM" id="Phobius"/>
    </source>
</evidence>
<dbReference type="PANTHER" id="PTHR23028">
    <property type="entry name" value="ACETYLTRANSFERASE"/>
    <property type="match status" value="1"/>
</dbReference>
<name>A0A1I7FSZ7_9BURK</name>
<keyword evidence="1" id="KW-0472">Membrane</keyword>
<dbReference type="SUPFAM" id="SSF52266">
    <property type="entry name" value="SGNH hydrolase"/>
    <property type="match status" value="1"/>
</dbReference>
<feature type="transmembrane region" description="Helical" evidence="1">
    <location>
        <begin position="300"/>
        <end position="317"/>
    </location>
</feature>
<feature type="transmembrane region" description="Helical" evidence="1">
    <location>
        <begin position="237"/>
        <end position="257"/>
    </location>
</feature>
<evidence type="ECO:0000259" key="3">
    <source>
        <dbReference type="Pfam" id="PF19040"/>
    </source>
</evidence>
<evidence type="ECO:0000313" key="4">
    <source>
        <dbReference type="EMBL" id="SFU39332.1"/>
    </source>
</evidence>
<dbReference type="Proteomes" id="UP000199391">
    <property type="component" value="Unassembled WGS sequence"/>
</dbReference>
<feature type="transmembrane region" description="Helical" evidence="1">
    <location>
        <begin position="367"/>
        <end position="386"/>
    </location>
</feature>
<keyword evidence="4" id="KW-0012">Acyltransferase</keyword>
<protein>
    <submittedName>
        <fullName evidence="4">Peptidoglycan/LPS O-acetylase OafA/YrhL, contains acyltransferase and SGNH-hydrolase domains</fullName>
    </submittedName>
</protein>
<evidence type="ECO:0000259" key="2">
    <source>
        <dbReference type="Pfam" id="PF01757"/>
    </source>
</evidence>
<sequence length="688" mass="75791">MPDSQAEIIGAPRHRKPAMKIEHLPAGDHPAERAPAPAHPAYRPDIDGMRALAVLAVVVYHAFPKALPGGFAGVDIFFIISGFLIFSILMGSLREGSFSFADFYARRVRRIFPALALVLSACIAFGYFALFPDEFKQLGKHVFGGTAFVSNFFLWNEVGYFDTAAETKPLLHLWSLGIEEQFYIFWPVILVWAHKRGKSVAKVLLALAALSFLVNIGGLHRYPSATFYSPASRVWELLLGALLAWLSVHRYTLFAGLRQAGREDRLLLDPGSARARDARSVLGLALVACGYAFLSAKRGFPGWAALLPTLGAVMLISAGPRAWVNRVILSNRVLVWFGLISYPLYLWHWPLLSFAQIVESGVPAAKIRAAAVLAAVALAWLTYRLVERPLRGAAHGRAKVAALSLAMIAVAAAGGYLVKRDGLPKRGAVVDNALQQKDLILVEDVANAKACKERYGFASLYEYCLLDDPKKDPTVLLIGDSHAYHLVAGQTRYWRGQGENLWMLGTRIPFIGVPVGDDPYQKATPMMMDLALKTASVKTVIISTAQRVEEQSGDGKARTAALRETLRRLLAAGKQVIWANDVPRLDFEPRACIRRGAIASSQTRADCAMPRQQYEREVELHKTTMAAVLREFPQVRLFDAASGLCDAQRCKGMADGVLLYRDNNHLSYRGDLLVGEAFARWRRENGAP</sequence>
<feature type="transmembrane region" description="Helical" evidence="1">
    <location>
        <begin position="171"/>
        <end position="193"/>
    </location>
</feature>
<accession>A0A1I7FSZ7</accession>
<dbReference type="GO" id="GO:0009103">
    <property type="term" value="P:lipopolysaccharide biosynthetic process"/>
    <property type="evidence" value="ECO:0007669"/>
    <property type="project" value="TreeGrafter"/>
</dbReference>
<feature type="transmembrane region" description="Helical" evidence="1">
    <location>
        <begin position="329"/>
        <end position="347"/>
    </location>
</feature>
<keyword evidence="1" id="KW-1133">Transmembrane helix</keyword>
<dbReference type="InterPro" id="IPR050879">
    <property type="entry name" value="Acyltransferase_3"/>
</dbReference>
<dbReference type="Pfam" id="PF01757">
    <property type="entry name" value="Acyl_transf_3"/>
    <property type="match status" value="1"/>
</dbReference>
<evidence type="ECO:0000313" key="5">
    <source>
        <dbReference type="Proteomes" id="UP000199391"/>
    </source>
</evidence>
<keyword evidence="4" id="KW-0808">Transferase</keyword>
<dbReference type="InterPro" id="IPR043968">
    <property type="entry name" value="SGNH"/>
</dbReference>
<organism evidence="4 5">
    <name type="scientific">Pseudoduganella namucuonensis</name>
    <dbReference type="NCBI Taxonomy" id="1035707"/>
    <lineage>
        <taxon>Bacteria</taxon>
        <taxon>Pseudomonadati</taxon>
        <taxon>Pseudomonadota</taxon>
        <taxon>Betaproteobacteria</taxon>
        <taxon>Burkholderiales</taxon>
        <taxon>Oxalobacteraceae</taxon>
        <taxon>Telluria group</taxon>
        <taxon>Pseudoduganella</taxon>
    </lineage>
</organism>
<reference evidence="5" key="1">
    <citation type="submission" date="2016-10" db="EMBL/GenBank/DDBJ databases">
        <authorList>
            <person name="Varghese N."/>
            <person name="Submissions S."/>
        </authorList>
    </citation>
    <scope>NUCLEOTIDE SEQUENCE [LARGE SCALE GENOMIC DNA]</scope>
    <source>
        <strain evidence="5">CGMCC 1.11014</strain>
    </source>
</reference>
<dbReference type="AlphaFoldDB" id="A0A1I7FSZ7"/>
<feature type="domain" description="Acyltransferase 3" evidence="2">
    <location>
        <begin position="45"/>
        <end position="383"/>
    </location>
</feature>
<dbReference type="PANTHER" id="PTHR23028:SF53">
    <property type="entry name" value="ACYL_TRANSF_3 DOMAIN-CONTAINING PROTEIN"/>
    <property type="match status" value="1"/>
</dbReference>
<dbReference type="InterPro" id="IPR002656">
    <property type="entry name" value="Acyl_transf_3_dom"/>
</dbReference>
<feature type="transmembrane region" description="Helical" evidence="1">
    <location>
        <begin position="69"/>
        <end position="90"/>
    </location>
</feature>
<dbReference type="STRING" id="1035707.SAMN05216552_1002268"/>
<feature type="transmembrane region" description="Helical" evidence="1">
    <location>
        <begin position="278"/>
        <end position="294"/>
    </location>
</feature>
<feature type="transmembrane region" description="Helical" evidence="1">
    <location>
        <begin position="111"/>
        <end position="130"/>
    </location>
</feature>
<gene>
    <name evidence="4" type="ORF">SAMN05216552_1002268</name>
</gene>
<feature type="transmembrane region" description="Helical" evidence="1">
    <location>
        <begin position="200"/>
        <end position="217"/>
    </location>
</feature>
<dbReference type="EMBL" id="FPBO01000002">
    <property type="protein sequence ID" value="SFU39332.1"/>
    <property type="molecule type" value="Genomic_DNA"/>
</dbReference>
<dbReference type="GO" id="GO:0016787">
    <property type="term" value="F:hydrolase activity"/>
    <property type="evidence" value="ECO:0007669"/>
    <property type="project" value="UniProtKB-KW"/>
</dbReference>
<proteinExistence type="predicted"/>
<keyword evidence="5" id="KW-1185">Reference proteome</keyword>
<dbReference type="GO" id="GO:0016020">
    <property type="term" value="C:membrane"/>
    <property type="evidence" value="ECO:0007669"/>
    <property type="project" value="TreeGrafter"/>
</dbReference>
<feature type="transmembrane region" description="Helical" evidence="1">
    <location>
        <begin position="398"/>
        <end position="418"/>
    </location>
</feature>
<dbReference type="GO" id="GO:0016747">
    <property type="term" value="F:acyltransferase activity, transferring groups other than amino-acyl groups"/>
    <property type="evidence" value="ECO:0007669"/>
    <property type="project" value="InterPro"/>
</dbReference>
<dbReference type="Pfam" id="PF19040">
    <property type="entry name" value="SGNH"/>
    <property type="match status" value="1"/>
</dbReference>
<keyword evidence="1" id="KW-0812">Transmembrane</keyword>
<feature type="domain" description="SGNH" evidence="3">
    <location>
        <begin position="455"/>
        <end position="679"/>
    </location>
</feature>